<gene>
    <name evidence="2" type="ORF">JBS370_LOCUS36288</name>
</gene>
<organism evidence="2 3">
    <name type="scientific">Rotaria sordida</name>
    <dbReference type="NCBI Taxonomy" id="392033"/>
    <lineage>
        <taxon>Eukaryota</taxon>
        <taxon>Metazoa</taxon>
        <taxon>Spiralia</taxon>
        <taxon>Gnathifera</taxon>
        <taxon>Rotifera</taxon>
        <taxon>Eurotatoria</taxon>
        <taxon>Bdelloidea</taxon>
        <taxon>Philodinida</taxon>
        <taxon>Philodinidae</taxon>
        <taxon>Rotaria</taxon>
    </lineage>
</organism>
<sequence length="197" mass="22617">MCSSCERNYRRKNKEEKQQHQAFVPSSPGQMNTEQSKQKIQLQQCWRIPYQPYACFICGTLLSNNSALVPDDARLDLFIDYDVYVCDKQKCCAHHLVGSHLAPDLTIDISHYESASLTPLEVTQLIGPYVKIVTAALNCFRPPIFQSSDPKKEEKLARIIKARAKANNQLQTTVEKKPLNSRCKWEQIDETQIDFPR</sequence>
<evidence type="ECO:0000256" key="1">
    <source>
        <dbReference type="SAM" id="MobiDB-lite"/>
    </source>
</evidence>
<protein>
    <submittedName>
        <fullName evidence="2">Uncharacterized protein</fullName>
    </submittedName>
</protein>
<accession>A0A820B377</accession>
<evidence type="ECO:0000313" key="3">
    <source>
        <dbReference type="Proteomes" id="UP000663836"/>
    </source>
</evidence>
<feature type="non-terminal residue" evidence="2">
    <location>
        <position position="1"/>
    </location>
</feature>
<dbReference type="EMBL" id="CAJOBD010014041">
    <property type="protein sequence ID" value="CAF4196279.1"/>
    <property type="molecule type" value="Genomic_DNA"/>
</dbReference>
<proteinExistence type="predicted"/>
<feature type="region of interest" description="Disordered" evidence="1">
    <location>
        <begin position="13"/>
        <end position="32"/>
    </location>
</feature>
<name>A0A820B377_9BILA</name>
<evidence type="ECO:0000313" key="2">
    <source>
        <dbReference type="EMBL" id="CAF4196279.1"/>
    </source>
</evidence>
<dbReference type="Proteomes" id="UP000663836">
    <property type="component" value="Unassembled WGS sequence"/>
</dbReference>
<comment type="caution">
    <text evidence="2">The sequence shown here is derived from an EMBL/GenBank/DDBJ whole genome shotgun (WGS) entry which is preliminary data.</text>
</comment>
<dbReference type="AlphaFoldDB" id="A0A820B377"/>
<reference evidence="2" key="1">
    <citation type="submission" date="2021-02" db="EMBL/GenBank/DDBJ databases">
        <authorList>
            <person name="Nowell W R."/>
        </authorList>
    </citation>
    <scope>NUCLEOTIDE SEQUENCE</scope>
</reference>